<dbReference type="Proteomes" id="UP000294299">
    <property type="component" value="Chromosome NFRAN"/>
</dbReference>
<dbReference type="GeneID" id="39420260"/>
<organism evidence="1 2">
    <name type="scientific">Candidatus Nitrosocosmicus franklandianus</name>
    <dbReference type="NCBI Taxonomy" id="1798806"/>
    <lineage>
        <taxon>Archaea</taxon>
        <taxon>Nitrososphaerota</taxon>
        <taxon>Nitrososphaeria</taxon>
        <taxon>Nitrososphaerales</taxon>
        <taxon>Nitrososphaeraceae</taxon>
        <taxon>Candidatus Nitrosocosmicus</taxon>
    </lineage>
</organism>
<reference evidence="1 2" key="1">
    <citation type="submission" date="2019-02" db="EMBL/GenBank/DDBJ databases">
        <authorList>
            <person name="Lehtovirta-Morley E L."/>
        </authorList>
    </citation>
    <scope>NUCLEOTIDE SEQUENCE [LARGE SCALE GENOMIC DNA]</scope>
    <source>
        <strain evidence="1">NFRAN1</strain>
    </source>
</reference>
<evidence type="ECO:0000313" key="1">
    <source>
        <dbReference type="EMBL" id="VFJ13089.1"/>
    </source>
</evidence>
<name>A0A484I5U2_9ARCH</name>
<dbReference type="EMBL" id="LR216287">
    <property type="protein sequence ID" value="VFJ13089.1"/>
    <property type="molecule type" value="Genomic_DNA"/>
</dbReference>
<evidence type="ECO:0000313" key="2">
    <source>
        <dbReference type="Proteomes" id="UP000294299"/>
    </source>
</evidence>
<gene>
    <name evidence="1" type="ORF">NFRAN_0767</name>
</gene>
<protein>
    <submittedName>
        <fullName evidence="1">Uncharacterized protein</fullName>
    </submittedName>
</protein>
<keyword evidence="2" id="KW-1185">Reference proteome</keyword>
<dbReference type="RefSeq" id="WP_134483054.1">
    <property type="nucleotide sequence ID" value="NZ_LR216287.1"/>
</dbReference>
<sequence length="95" mass="10799">MSHYLIFALSGIILMLINIPGHDSNYIFPYVQSQSIFENLPSNQYYVNQTNAYKCDFLNLCNLQNLANLNGLSDSYSKGIVDISYLKIDVNLPFP</sequence>
<dbReference type="OrthoDB" id="12269at2157"/>
<proteinExistence type="predicted"/>
<dbReference type="AlphaFoldDB" id="A0A484I5U2"/>
<accession>A0A484I5U2</accession>
<dbReference type="KEGG" id="nfn:NFRAN_0767"/>